<evidence type="ECO:0000256" key="1">
    <source>
        <dbReference type="SAM" id="MobiDB-lite"/>
    </source>
</evidence>
<protein>
    <submittedName>
        <fullName evidence="2">Uncharacterized protein</fullName>
    </submittedName>
</protein>
<proteinExistence type="predicted"/>
<organism evidence="2">
    <name type="scientific">uncultured bacterium F41-01</name>
    <dbReference type="NCBI Taxonomy" id="1191437"/>
    <lineage>
        <taxon>Bacteria</taxon>
        <taxon>environmental samples</taxon>
    </lineage>
</organism>
<dbReference type="AlphaFoldDB" id="I3VIP1"/>
<feature type="region of interest" description="Disordered" evidence="1">
    <location>
        <begin position="39"/>
        <end position="113"/>
    </location>
</feature>
<accession>I3VIP1</accession>
<reference evidence="2" key="1">
    <citation type="submission" date="2012-04" db="EMBL/GenBank/DDBJ databases">
        <title>Characterization of mineral phosphate solubilization trait from soil metagenome.</title>
        <authorList>
            <person name="Chhabra S."/>
            <person name="Brazil D."/>
            <person name="Morrissey J."/>
            <person name="Burke J."/>
            <person name="O'Gara F."/>
            <person name="Dowling D."/>
        </authorList>
    </citation>
    <scope>NUCLEOTIDE SEQUENCE</scope>
</reference>
<name>I3VIP1_9BACT</name>
<feature type="compositionally biased region" description="Basic and acidic residues" evidence="1">
    <location>
        <begin position="91"/>
        <end position="113"/>
    </location>
</feature>
<evidence type="ECO:0000313" key="2">
    <source>
        <dbReference type="EMBL" id="AFK79247.1"/>
    </source>
</evidence>
<sequence length="113" mass="12305">MVVVEPEVIMEEPPPVIIQPAPAQIIEVIQAPVYVPVPTAGWSGRLPKRRRPAPPGALPQQSHLGPTHMPFGASHMPFGTSPSKSSSLSEPTDRPARSRDRERQEHKTGLRAP</sequence>
<dbReference type="EMBL" id="JQ970528">
    <property type="protein sequence ID" value="AFK79247.1"/>
    <property type="molecule type" value="Genomic_DNA"/>
</dbReference>